<reference evidence="1" key="1">
    <citation type="journal article" date="2023" name="Mol. Phylogenet. Evol.">
        <title>Genome-scale phylogeny and comparative genomics of the fungal order Sordariales.</title>
        <authorList>
            <person name="Hensen N."/>
            <person name="Bonometti L."/>
            <person name="Westerberg I."/>
            <person name="Brannstrom I.O."/>
            <person name="Guillou S."/>
            <person name="Cros-Aarteil S."/>
            <person name="Calhoun S."/>
            <person name="Haridas S."/>
            <person name="Kuo A."/>
            <person name="Mondo S."/>
            <person name="Pangilinan J."/>
            <person name="Riley R."/>
            <person name="LaButti K."/>
            <person name="Andreopoulos B."/>
            <person name="Lipzen A."/>
            <person name="Chen C."/>
            <person name="Yan M."/>
            <person name="Daum C."/>
            <person name="Ng V."/>
            <person name="Clum A."/>
            <person name="Steindorff A."/>
            <person name="Ohm R.A."/>
            <person name="Martin F."/>
            <person name="Silar P."/>
            <person name="Natvig D.O."/>
            <person name="Lalanne C."/>
            <person name="Gautier V."/>
            <person name="Ament-Velasquez S.L."/>
            <person name="Kruys A."/>
            <person name="Hutchinson M.I."/>
            <person name="Powell A.J."/>
            <person name="Barry K."/>
            <person name="Miller A.N."/>
            <person name="Grigoriev I.V."/>
            <person name="Debuchy R."/>
            <person name="Gladieux P."/>
            <person name="Hiltunen Thoren M."/>
            <person name="Johannesson H."/>
        </authorList>
    </citation>
    <scope>NUCLEOTIDE SEQUENCE</scope>
    <source>
        <strain evidence="1">CBS 315.58</strain>
    </source>
</reference>
<dbReference type="Gene3D" id="3.40.50.300">
    <property type="entry name" value="P-loop containing nucleotide triphosphate hydrolases"/>
    <property type="match status" value="1"/>
</dbReference>
<dbReference type="SUPFAM" id="SSF52540">
    <property type="entry name" value="P-loop containing nucleoside triphosphate hydrolases"/>
    <property type="match status" value="1"/>
</dbReference>
<proteinExistence type="predicted"/>
<name>A0AAN7AVJ3_9PEZI</name>
<reference evidence="1" key="2">
    <citation type="submission" date="2023-05" db="EMBL/GenBank/DDBJ databases">
        <authorList>
            <consortium name="Lawrence Berkeley National Laboratory"/>
            <person name="Steindorff A."/>
            <person name="Hensen N."/>
            <person name="Bonometti L."/>
            <person name="Westerberg I."/>
            <person name="Brannstrom I.O."/>
            <person name="Guillou S."/>
            <person name="Cros-Aarteil S."/>
            <person name="Calhoun S."/>
            <person name="Haridas S."/>
            <person name="Kuo A."/>
            <person name="Mondo S."/>
            <person name="Pangilinan J."/>
            <person name="Riley R."/>
            <person name="Labutti K."/>
            <person name="Andreopoulos B."/>
            <person name="Lipzen A."/>
            <person name="Chen C."/>
            <person name="Yanf M."/>
            <person name="Daum C."/>
            <person name="Ng V."/>
            <person name="Clum A."/>
            <person name="Ohm R."/>
            <person name="Martin F."/>
            <person name="Silar P."/>
            <person name="Natvig D."/>
            <person name="Lalanne C."/>
            <person name="Gautier V."/>
            <person name="Ament-Velasquez S.L."/>
            <person name="Kruys A."/>
            <person name="Hutchinson M.I."/>
            <person name="Powell A.J."/>
            <person name="Barry K."/>
            <person name="Miller A.N."/>
            <person name="Grigoriev I.V."/>
            <person name="Debuchy R."/>
            <person name="Gladieux P."/>
            <person name="Thoren M.H."/>
            <person name="Johannesson H."/>
        </authorList>
    </citation>
    <scope>NUCLEOTIDE SEQUENCE</scope>
    <source>
        <strain evidence="1">CBS 315.58</strain>
    </source>
</reference>
<dbReference type="Proteomes" id="UP001303160">
    <property type="component" value="Unassembled WGS sequence"/>
</dbReference>
<dbReference type="AlphaFoldDB" id="A0AAN7AVJ3"/>
<evidence type="ECO:0000313" key="1">
    <source>
        <dbReference type="EMBL" id="KAK4202761.1"/>
    </source>
</evidence>
<comment type="caution">
    <text evidence="1">The sequence shown here is derived from an EMBL/GenBank/DDBJ whole genome shotgun (WGS) entry which is preliminary data.</text>
</comment>
<evidence type="ECO:0000313" key="2">
    <source>
        <dbReference type="Proteomes" id="UP001303160"/>
    </source>
</evidence>
<keyword evidence="2" id="KW-1185">Reference proteome</keyword>
<dbReference type="InterPro" id="IPR027417">
    <property type="entry name" value="P-loop_NTPase"/>
</dbReference>
<organism evidence="1 2">
    <name type="scientific">Triangularia verruculosa</name>
    <dbReference type="NCBI Taxonomy" id="2587418"/>
    <lineage>
        <taxon>Eukaryota</taxon>
        <taxon>Fungi</taxon>
        <taxon>Dikarya</taxon>
        <taxon>Ascomycota</taxon>
        <taxon>Pezizomycotina</taxon>
        <taxon>Sordariomycetes</taxon>
        <taxon>Sordariomycetidae</taxon>
        <taxon>Sordariales</taxon>
        <taxon>Podosporaceae</taxon>
        <taxon>Triangularia</taxon>
    </lineage>
</organism>
<sequence>MNGNHFLVYALSFRDDLLSRVIRFLYVLTPLSAMGAVDDEGHHSKTDALILTAGKWTKEMHDEIWVFDNQQWKKDKELYRSVQGASWHDVILDPTIKSSLAHDVESFFGNQSLYKTLRVPWKRGVIPHGVPGNGKTVSIKAIINSLVSRKPPVSTMYIKSLVGCSHPKVAMQEIFAKARIIAPPPLDL</sequence>
<accession>A0AAN7AVJ3</accession>
<evidence type="ECO:0008006" key="3">
    <source>
        <dbReference type="Google" id="ProtNLM"/>
    </source>
</evidence>
<protein>
    <recommendedName>
        <fullName evidence="3">ATPase AAA-type core domain-containing protein</fullName>
    </recommendedName>
</protein>
<gene>
    <name evidence="1" type="ORF">QBC40DRAFT_320574</name>
</gene>
<dbReference type="EMBL" id="MU863894">
    <property type="protein sequence ID" value="KAK4202761.1"/>
    <property type="molecule type" value="Genomic_DNA"/>
</dbReference>